<evidence type="ECO:0000256" key="3">
    <source>
        <dbReference type="ARBA" id="ARBA00023163"/>
    </source>
</evidence>
<gene>
    <name evidence="7" type="ORF">VPK24_05900</name>
</gene>
<name>A0ABW7C8H8_9CYAN</name>
<feature type="region of interest" description="Disordered" evidence="5">
    <location>
        <begin position="180"/>
        <end position="200"/>
    </location>
</feature>
<proteinExistence type="predicted"/>
<protein>
    <submittedName>
        <fullName evidence="7">Helix-turn-helix domain-containing protein</fullName>
    </submittedName>
</protein>
<dbReference type="PANTHER" id="PTHR30055">
    <property type="entry name" value="HTH-TYPE TRANSCRIPTIONAL REGULATOR RUTR"/>
    <property type="match status" value="1"/>
</dbReference>
<evidence type="ECO:0000256" key="2">
    <source>
        <dbReference type="ARBA" id="ARBA00023125"/>
    </source>
</evidence>
<keyword evidence="2 4" id="KW-0238">DNA-binding</keyword>
<dbReference type="Gene3D" id="1.10.357.10">
    <property type="entry name" value="Tetracycline Repressor, domain 2"/>
    <property type="match status" value="1"/>
</dbReference>
<evidence type="ECO:0000256" key="1">
    <source>
        <dbReference type="ARBA" id="ARBA00023015"/>
    </source>
</evidence>
<dbReference type="Pfam" id="PF00440">
    <property type="entry name" value="TetR_N"/>
    <property type="match status" value="1"/>
</dbReference>
<sequence>MPRPPKITNEAILTAARQVFLEQGLKASTVEIARRAGISEASVFKRFPTKQALFLAAMGVTETPDWVKRLHDRQPTANIKAELTDICGEMLAFYQEGLPRVFMMMAQKKMSHPPHSPHLPPPPVRDSRLLALFLERAVAGGWLRAIDSMALAHLLVGSIINYVIAHELPPMAQSMPQMPPFTQRPEAIQPESQQPEVKPESWIEPSQFVASLISILWAGIAPENPPAD</sequence>
<dbReference type="EMBL" id="JAZAQF010000029">
    <property type="protein sequence ID" value="MFG3817163.1"/>
    <property type="molecule type" value="Genomic_DNA"/>
</dbReference>
<feature type="DNA-binding region" description="H-T-H motif" evidence="4">
    <location>
        <begin position="28"/>
        <end position="47"/>
    </location>
</feature>
<accession>A0ABW7C8H8</accession>
<organism evidence="7 8">
    <name type="scientific">Limnothrix redekei LRLZ20PSL1</name>
    <dbReference type="NCBI Taxonomy" id="3112953"/>
    <lineage>
        <taxon>Bacteria</taxon>
        <taxon>Bacillati</taxon>
        <taxon>Cyanobacteriota</taxon>
        <taxon>Cyanophyceae</taxon>
        <taxon>Pseudanabaenales</taxon>
        <taxon>Pseudanabaenaceae</taxon>
        <taxon>Limnothrix</taxon>
    </lineage>
</organism>
<evidence type="ECO:0000313" key="7">
    <source>
        <dbReference type="EMBL" id="MFG3817163.1"/>
    </source>
</evidence>
<dbReference type="RefSeq" id="WP_393011284.1">
    <property type="nucleotide sequence ID" value="NZ_JAZAQF010000029.1"/>
</dbReference>
<dbReference type="PRINTS" id="PR00455">
    <property type="entry name" value="HTHTETR"/>
</dbReference>
<feature type="domain" description="HTH tetR-type" evidence="6">
    <location>
        <begin position="6"/>
        <end position="65"/>
    </location>
</feature>
<dbReference type="InterPro" id="IPR001647">
    <property type="entry name" value="HTH_TetR"/>
</dbReference>
<dbReference type="InterPro" id="IPR009057">
    <property type="entry name" value="Homeodomain-like_sf"/>
</dbReference>
<keyword evidence="3" id="KW-0804">Transcription</keyword>
<evidence type="ECO:0000256" key="5">
    <source>
        <dbReference type="SAM" id="MobiDB-lite"/>
    </source>
</evidence>
<dbReference type="SUPFAM" id="SSF46689">
    <property type="entry name" value="Homeodomain-like"/>
    <property type="match status" value="1"/>
</dbReference>
<dbReference type="PROSITE" id="PS50977">
    <property type="entry name" value="HTH_TETR_2"/>
    <property type="match status" value="1"/>
</dbReference>
<keyword evidence="8" id="KW-1185">Reference proteome</keyword>
<reference evidence="8" key="1">
    <citation type="journal article" date="2024" name="Algal Res.">
        <title>Biochemical, toxicological and genomic investigation of a high-biomass producing Limnothrix strain isolated from Italian shallow drinking water reservoir.</title>
        <authorList>
            <person name="Simonazzi M."/>
            <person name="Shishido T.K."/>
            <person name="Delbaje E."/>
            <person name="Wahlsten M."/>
            <person name="Fewer D.P."/>
            <person name="Sivonen K."/>
            <person name="Pezzolesi L."/>
            <person name="Pistocchi R."/>
        </authorList>
    </citation>
    <scope>NUCLEOTIDE SEQUENCE [LARGE SCALE GENOMIC DNA]</scope>
    <source>
        <strain evidence="8">LRLZ20PSL1</strain>
    </source>
</reference>
<dbReference type="InterPro" id="IPR023772">
    <property type="entry name" value="DNA-bd_HTH_TetR-type_CS"/>
</dbReference>
<dbReference type="InterPro" id="IPR050109">
    <property type="entry name" value="HTH-type_TetR-like_transc_reg"/>
</dbReference>
<dbReference type="PANTHER" id="PTHR30055:SF238">
    <property type="entry name" value="MYCOFACTOCIN BIOSYNTHESIS TRANSCRIPTIONAL REGULATOR MFTR-RELATED"/>
    <property type="match status" value="1"/>
</dbReference>
<dbReference type="Proteomes" id="UP001604335">
    <property type="component" value="Unassembled WGS sequence"/>
</dbReference>
<keyword evidence="1" id="KW-0805">Transcription regulation</keyword>
<dbReference type="PROSITE" id="PS01081">
    <property type="entry name" value="HTH_TETR_1"/>
    <property type="match status" value="1"/>
</dbReference>
<comment type="caution">
    <text evidence="7">The sequence shown here is derived from an EMBL/GenBank/DDBJ whole genome shotgun (WGS) entry which is preliminary data.</text>
</comment>
<evidence type="ECO:0000259" key="6">
    <source>
        <dbReference type="PROSITE" id="PS50977"/>
    </source>
</evidence>
<evidence type="ECO:0000313" key="8">
    <source>
        <dbReference type="Proteomes" id="UP001604335"/>
    </source>
</evidence>
<evidence type="ECO:0000256" key="4">
    <source>
        <dbReference type="PROSITE-ProRule" id="PRU00335"/>
    </source>
</evidence>